<gene>
    <name evidence="2" type="ORF">NA56DRAFT_756525</name>
</gene>
<feature type="transmembrane region" description="Helical" evidence="1">
    <location>
        <begin position="95"/>
        <end position="117"/>
    </location>
</feature>
<dbReference type="STRING" id="1745343.A0A2J6PEQ8"/>
<name>A0A2J6PEQ8_9HELO</name>
<protein>
    <submittedName>
        <fullName evidence="2">Uncharacterized protein</fullName>
    </submittedName>
</protein>
<proteinExistence type="predicted"/>
<keyword evidence="1" id="KW-0812">Transmembrane</keyword>
<dbReference type="OrthoDB" id="3692311at2759"/>
<dbReference type="Proteomes" id="UP000235672">
    <property type="component" value="Unassembled WGS sequence"/>
</dbReference>
<reference evidence="2 3" key="1">
    <citation type="submission" date="2016-05" db="EMBL/GenBank/DDBJ databases">
        <title>A degradative enzymes factory behind the ericoid mycorrhizal symbiosis.</title>
        <authorList>
            <consortium name="DOE Joint Genome Institute"/>
            <person name="Martino E."/>
            <person name="Morin E."/>
            <person name="Grelet G."/>
            <person name="Kuo A."/>
            <person name="Kohler A."/>
            <person name="Daghino S."/>
            <person name="Barry K."/>
            <person name="Choi C."/>
            <person name="Cichocki N."/>
            <person name="Clum A."/>
            <person name="Copeland A."/>
            <person name="Hainaut M."/>
            <person name="Haridas S."/>
            <person name="Labutti K."/>
            <person name="Lindquist E."/>
            <person name="Lipzen A."/>
            <person name="Khouja H.-R."/>
            <person name="Murat C."/>
            <person name="Ohm R."/>
            <person name="Olson A."/>
            <person name="Spatafora J."/>
            <person name="Veneault-Fourrey C."/>
            <person name="Henrissat B."/>
            <person name="Grigoriev I."/>
            <person name="Martin F."/>
            <person name="Perotto S."/>
        </authorList>
    </citation>
    <scope>NUCLEOTIDE SEQUENCE [LARGE SCALE GENOMIC DNA]</scope>
    <source>
        <strain evidence="2 3">UAMH 7357</strain>
    </source>
</reference>
<feature type="transmembrane region" description="Helical" evidence="1">
    <location>
        <begin position="503"/>
        <end position="528"/>
    </location>
</feature>
<accession>A0A2J6PEQ8</accession>
<sequence length="590" mass="64764">MSFLQHQRNESSQDINGISFSDLRSTNTSYKPVTSGYEELDLGDESSSLRPIIDRKLTPSPEPAPTFEPTHPVNGGFLNSTAARPLPQQQWWRPAICLLLGLLSVPFYVFCGFAWHYHDCPVESKDQSGMLNSFGNKLVTAFPFVFSLVVGHTMRQVGAWKLELVGAQPTLNKLTIPYFNCDAQPGFEEADFWNGPSLDALFASSLMAPASIRNSSMDLWGNLKIPDISRLTVSANSSGWTNVLASKVTYSSVLGIPLSNIPKQGNTSFLIESSYIALDCYDNVTATTEFYNYTAIGEDQFNMLENGTLANDTFYAAIGPSAREPVNTSTLFPSDFQRTFSLALNGFYSSITKFINDTSTYEPRTLLYQSRYGGVSAWCPITTKYVESAVECVGADCSVVTIRLSELKHPNTNLTNLGFIAAFDDFCIYLMRASSAELHDRTSSALELYISNPNYAPQAGLISPNITGISASDLGIRLQQVINTYWLDLTIPFSTSIFFNDVYVLHFGLFFALLLATTTVLGAALVGADTPYASAVKAGTTMDGIERARRQRSMKVKLLDVDPDNEVGYIAIAEDVGGPGGGLVWGRYYR</sequence>
<keyword evidence="1" id="KW-0472">Membrane</keyword>
<keyword evidence="1" id="KW-1133">Transmembrane helix</keyword>
<dbReference type="AlphaFoldDB" id="A0A2J6PEQ8"/>
<evidence type="ECO:0000313" key="3">
    <source>
        <dbReference type="Proteomes" id="UP000235672"/>
    </source>
</evidence>
<keyword evidence="3" id="KW-1185">Reference proteome</keyword>
<evidence type="ECO:0000256" key="1">
    <source>
        <dbReference type="SAM" id="Phobius"/>
    </source>
</evidence>
<dbReference type="EMBL" id="KZ613548">
    <property type="protein sequence ID" value="PMD12517.1"/>
    <property type="molecule type" value="Genomic_DNA"/>
</dbReference>
<organism evidence="2 3">
    <name type="scientific">Hyaloscypha hepaticicola</name>
    <dbReference type="NCBI Taxonomy" id="2082293"/>
    <lineage>
        <taxon>Eukaryota</taxon>
        <taxon>Fungi</taxon>
        <taxon>Dikarya</taxon>
        <taxon>Ascomycota</taxon>
        <taxon>Pezizomycotina</taxon>
        <taxon>Leotiomycetes</taxon>
        <taxon>Helotiales</taxon>
        <taxon>Hyaloscyphaceae</taxon>
        <taxon>Hyaloscypha</taxon>
    </lineage>
</organism>
<evidence type="ECO:0000313" key="2">
    <source>
        <dbReference type="EMBL" id="PMD12517.1"/>
    </source>
</evidence>